<organism evidence="1 2">
    <name type="scientific">Ambispora gerdemannii</name>
    <dbReference type="NCBI Taxonomy" id="144530"/>
    <lineage>
        <taxon>Eukaryota</taxon>
        <taxon>Fungi</taxon>
        <taxon>Fungi incertae sedis</taxon>
        <taxon>Mucoromycota</taxon>
        <taxon>Glomeromycotina</taxon>
        <taxon>Glomeromycetes</taxon>
        <taxon>Archaeosporales</taxon>
        <taxon>Ambisporaceae</taxon>
        <taxon>Ambispora</taxon>
    </lineage>
</organism>
<dbReference type="EMBL" id="CAJVPL010003803">
    <property type="protein sequence ID" value="CAG8638650.1"/>
    <property type="molecule type" value="Genomic_DNA"/>
</dbReference>
<sequence length="51" mass="5632">AAERGHLRATLELANVYNRGFGTLRDKHKTLLAEILKAAILYVVNTSIPVI</sequence>
<dbReference type="Proteomes" id="UP000789831">
    <property type="component" value="Unassembled WGS sequence"/>
</dbReference>
<dbReference type="AlphaFoldDB" id="A0A9N9DEQ9"/>
<accession>A0A9N9DEQ9</accession>
<feature type="non-terminal residue" evidence="1">
    <location>
        <position position="1"/>
    </location>
</feature>
<evidence type="ECO:0000313" key="2">
    <source>
        <dbReference type="Proteomes" id="UP000789831"/>
    </source>
</evidence>
<proteinExistence type="predicted"/>
<name>A0A9N9DEQ9_9GLOM</name>
<comment type="caution">
    <text evidence="1">The sequence shown here is derived from an EMBL/GenBank/DDBJ whole genome shotgun (WGS) entry which is preliminary data.</text>
</comment>
<keyword evidence="2" id="KW-1185">Reference proteome</keyword>
<reference evidence="1" key="1">
    <citation type="submission" date="2021-06" db="EMBL/GenBank/DDBJ databases">
        <authorList>
            <person name="Kallberg Y."/>
            <person name="Tangrot J."/>
            <person name="Rosling A."/>
        </authorList>
    </citation>
    <scope>NUCLEOTIDE SEQUENCE</scope>
    <source>
        <strain evidence="1">MT106</strain>
    </source>
</reference>
<gene>
    <name evidence="1" type="ORF">AGERDE_LOCUS10872</name>
</gene>
<protein>
    <submittedName>
        <fullName evidence="1">4331_t:CDS:1</fullName>
    </submittedName>
</protein>
<evidence type="ECO:0000313" key="1">
    <source>
        <dbReference type="EMBL" id="CAG8638650.1"/>
    </source>
</evidence>